<keyword evidence="15" id="KW-1185">Reference proteome</keyword>
<dbReference type="InterPro" id="IPR050482">
    <property type="entry name" value="Sensor_HK_TwoCompSys"/>
</dbReference>
<dbReference type="Gene3D" id="3.30.565.10">
    <property type="entry name" value="Histidine kinase-like ATPase, C-terminal domain"/>
    <property type="match status" value="1"/>
</dbReference>
<evidence type="ECO:0000259" key="11">
    <source>
        <dbReference type="Pfam" id="PF02518"/>
    </source>
</evidence>
<keyword evidence="10" id="KW-0812">Transmembrane</keyword>
<comment type="catalytic activity">
    <reaction evidence="1">
        <text>ATP + protein L-histidine = ADP + protein N-phospho-L-histidine.</text>
        <dbReference type="EC" id="2.7.13.3"/>
    </reaction>
</comment>
<feature type="transmembrane region" description="Helical" evidence="10">
    <location>
        <begin position="54"/>
        <end position="71"/>
    </location>
</feature>
<organism evidence="14 15">
    <name type="scientific">Micromonospora zhanjiangensis</name>
    <dbReference type="NCBI Taxonomy" id="1522057"/>
    <lineage>
        <taxon>Bacteria</taxon>
        <taxon>Bacillati</taxon>
        <taxon>Actinomycetota</taxon>
        <taxon>Actinomycetes</taxon>
        <taxon>Micromonosporales</taxon>
        <taxon>Micromonosporaceae</taxon>
        <taxon>Micromonospora</taxon>
    </lineage>
</organism>
<dbReference type="PANTHER" id="PTHR24421">
    <property type="entry name" value="NITRATE/NITRITE SENSOR PROTEIN NARX-RELATED"/>
    <property type="match status" value="1"/>
</dbReference>
<evidence type="ECO:0000256" key="2">
    <source>
        <dbReference type="ARBA" id="ARBA00012438"/>
    </source>
</evidence>
<keyword evidence="4" id="KW-0808">Transferase</keyword>
<sequence>MTDPGIRSSAPRAFRGRTVGRATPTAIDVLLALSLATLTGIAGTGYRMPSHRSFDAWAWALTFAVALPLAVRRRYALPALLVSCAAYTGYLAAGYQPSVNWVAPPLALYTVVALRPRRIALVGAAAVAWVVFYSGWQARVLPLSVVLGQVLLIVGIAWLFGTNARLLARRNAQLAALTARLRHEQQERAQRAVTEERMRIARDLHDDVAHHMSVVSVQAALAQYVFTSNPATARVALDAIAEAGRQAQRDLRHLLAALRIGPDGTEDGAPTPGLDRLDDLVDRVRRAGQPVDVVVNGRPRRLPNHLDLCVYRMIQEALTNVLRHAGPAHATVTLDYRPEQILVRVTDDGRGDRAGPGDRVDPGEPGEPVGHGLIGMRERARLFDGTVASGNRPGGGFEVVLTLPCPETPAHDAACPR</sequence>
<dbReference type="Pfam" id="PF23539">
    <property type="entry name" value="DUF7134"/>
    <property type="match status" value="1"/>
</dbReference>
<feature type="domain" description="Signal transduction histidine kinase subgroup 3 dimerisation and phosphoacceptor" evidence="12">
    <location>
        <begin position="196"/>
        <end position="259"/>
    </location>
</feature>
<dbReference type="Pfam" id="PF02518">
    <property type="entry name" value="HATPase_c"/>
    <property type="match status" value="1"/>
</dbReference>
<dbReference type="CDD" id="cd16917">
    <property type="entry name" value="HATPase_UhpB-NarQ-NarX-like"/>
    <property type="match status" value="1"/>
</dbReference>
<feature type="transmembrane region" description="Helical" evidence="10">
    <location>
        <begin position="119"/>
        <end position="136"/>
    </location>
</feature>
<protein>
    <recommendedName>
        <fullName evidence="2">histidine kinase</fullName>
        <ecNumber evidence="2">2.7.13.3</ecNumber>
    </recommendedName>
</protein>
<dbReference type="Proteomes" id="UP001595868">
    <property type="component" value="Unassembled WGS sequence"/>
</dbReference>
<name>A0ABV8KV53_9ACTN</name>
<feature type="transmembrane region" description="Helical" evidence="10">
    <location>
        <begin position="21"/>
        <end position="42"/>
    </location>
</feature>
<evidence type="ECO:0000313" key="14">
    <source>
        <dbReference type="EMBL" id="MFC4109889.1"/>
    </source>
</evidence>
<dbReference type="EC" id="2.7.13.3" evidence="2"/>
<dbReference type="SUPFAM" id="SSF55874">
    <property type="entry name" value="ATPase domain of HSP90 chaperone/DNA topoisomerase II/histidine kinase"/>
    <property type="match status" value="1"/>
</dbReference>
<feature type="transmembrane region" description="Helical" evidence="10">
    <location>
        <begin position="142"/>
        <end position="161"/>
    </location>
</feature>
<reference evidence="15" key="1">
    <citation type="journal article" date="2019" name="Int. J. Syst. Evol. Microbiol.">
        <title>The Global Catalogue of Microorganisms (GCM) 10K type strain sequencing project: providing services to taxonomists for standard genome sequencing and annotation.</title>
        <authorList>
            <consortium name="The Broad Institute Genomics Platform"/>
            <consortium name="The Broad Institute Genome Sequencing Center for Infectious Disease"/>
            <person name="Wu L."/>
            <person name="Ma J."/>
        </authorList>
    </citation>
    <scope>NUCLEOTIDE SEQUENCE [LARGE SCALE GENOMIC DNA]</scope>
    <source>
        <strain evidence="15">2902at01</strain>
    </source>
</reference>
<keyword evidence="5" id="KW-0547">Nucleotide-binding</keyword>
<evidence type="ECO:0000256" key="7">
    <source>
        <dbReference type="ARBA" id="ARBA00022840"/>
    </source>
</evidence>
<dbReference type="Pfam" id="PF07730">
    <property type="entry name" value="HisKA_3"/>
    <property type="match status" value="1"/>
</dbReference>
<evidence type="ECO:0000259" key="12">
    <source>
        <dbReference type="Pfam" id="PF07730"/>
    </source>
</evidence>
<dbReference type="InterPro" id="IPR055558">
    <property type="entry name" value="DUF7134"/>
</dbReference>
<feature type="compositionally biased region" description="Basic and acidic residues" evidence="9">
    <location>
        <begin position="347"/>
        <end position="362"/>
    </location>
</feature>
<evidence type="ECO:0000256" key="8">
    <source>
        <dbReference type="ARBA" id="ARBA00023012"/>
    </source>
</evidence>
<accession>A0ABV8KV53</accession>
<dbReference type="GO" id="GO:0016301">
    <property type="term" value="F:kinase activity"/>
    <property type="evidence" value="ECO:0007669"/>
    <property type="project" value="UniProtKB-KW"/>
</dbReference>
<evidence type="ECO:0000256" key="6">
    <source>
        <dbReference type="ARBA" id="ARBA00022777"/>
    </source>
</evidence>
<keyword evidence="6 14" id="KW-0418">Kinase</keyword>
<evidence type="ECO:0000259" key="13">
    <source>
        <dbReference type="Pfam" id="PF23539"/>
    </source>
</evidence>
<feature type="domain" description="DUF7134" evidence="13">
    <location>
        <begin position="20"/>
        <end position="165"/>
    </location>
</feature>
<evidence type="ECO:0000313" key="15">
    <source>
        <dbReference type="Proteomes" id="UP001595868"/>
    </source>
</evidence>
<keyword evidence="3" id="KW-0597">Phosphoprotein</keyword>
<dbReference type="InterPro" id="IPR036890">
    <property type="entry name" value="HATPase_C_sf"/>
</dbReference>
<keyword evidence="8" id="KW-0902">Two-component regulatory system</keyword>
<evidence type="ECO:0000256" key="9">
    <source>
        <dbReference type="SAM" id="MobiDB-lite"/>
    </source>
</evidence>
<evidence type="ECO:0000256" key="5">
    <source>
        <dbReference type="ARBA" id="ARBA00022741"/>
    </source>
</evidence>
<evidence type="ECO:0000256" key="10">
    <source>
        <dbReference type="SAM" id="Phobius"/>
    </source>
</evidence>
<feature type="domain" description="Histidine kinase/HSP90-like ATPase" evidence="11">
    <location>
        <begin position="310"/>
        <end position="405"/>
    </location>
</feature>
<evidence type="ECO:0000256" key="4">
    <source>
        <dbReference type="ARBA" id="ARBA00022679"/>
    </source>
</evidence>
<dbReference type="RefSeq" id="WP_377551866.1">
    <property type="nucleotide sequence ID" value="NZ_JBHSBN010000030.1"/>
</dbReference>
<proteinExistence type="predicted"/>
<dbReference type="PANTHER" id="PTHR24421:SF10">
    <property type="entry name" value="NITRATE_NITRITE SENSOR PROTEIN NARQ"/>
    <property type="match status" value="1"/>
</dbReference>
<evidence type="ECO:0000256" key="3">
    <source>
        <dbReference type="ARBA" id="ARBA00022553"/>
    </source>
</evidence>
<gene>
    <name evidence="14" type="ORF">ACFOX0_28675</name>
</gene>
<dbReference type="InterPro" id="IPR003594">
    <property type="entry name" value="HATPase_dom"/>
</dbReference>
<dbReference type="Gene3D" id="1.20.5.1930">
    <property type="match status" value="1"/>
</dbReference>
<keyword evidence="10" id="KW-0472">Membrane</keyword>
<keyword evidence="7" id="KW-0067">ATP-binding</keyword>
<keyword evidence="10" id="KW-1133">Transmembrane helix</keyword>
<dbReference type="InterPro" id="IPR011712">
    <property type="entry name" value="Sig_transdc_His_kin_sub3_dim/P"/>
</dbReference>
<evidence type="ECO:0000256" key="1">
    <source>
        <dbReference type="ARBA" id="ARBA00000085"/>
    </source>
</evidence>
<comment type="caution">
    <text evidence="14">The sequence shown here is derived from an EMBL/GenBank/DDBJ whole genome shotgun (WGS) entry which is preliminary data.</text>
</comment>
<dbReference type="EMBL" id="JBHSBN010000030">
    <property type="protein sequence ID" value="MFC4109889.1"/>
    <property type="molecule type" value="Genomic_DNA"/>
</dbReference>
<feature type="region of interest" description="Disordered" evidence="9">
    <location>
        <begin position="347"/>
        <end position="370"/>
    </location>
</feature>